<dbReference type="EMBL" id="JAWDGP010006957">
    <property type="protein sequence ID" value="KAK3732546.1"/>
    <property type="molecule type" value="Genomic_DNA"/>
</dbReference>
<organism evidence="2 3">
    <name type="scientific">Elysia crispata</name>
    <name type="common">lettuce slug</name>
    <dbReference type="NCBI Taxonomy" id="231223"/>
    <lineage>
        <taxon>Eukaryota</taxon>
        <taxon>Metazoa</taxon>
        <taxon>Spiralia</taxon>
        <taxon>Lophotrochozoa</taxon>
        <taxon>Mollusca</taxon>
        <taxon>Gastropoda</taxon>
        <taxon>Heterobranchia</taxon>
        <taxon>Euthyneura</taxon>
        <taxon>Panpulmonata</taxon>
        <taxon>Sacoglossa</taxon>
        <taxon>Placobranchoidea</taxon>
        <taxon>Plakobranchidae</taxon>
        <taxon>Elysia</taxon>
    </lineage>
</organism>
<evidence type="ECO:0000313" key="3">
    <source>
        <dbReference type="Proteomes" id="UP001283361"/>
    </source>
</evidence>
<name>A0AAE0Y5E0_9GAST</name>
<comment type="caution">
    <text evidence="2">The sequence shown here is derived from an EMBL/GenBank/DDBJ whole genome shotgun (WGS) entry which is preliminary data.</text>
</comment>
<dbReference type="InterPro" id="IPR001599">
    <property type="entry name" value="Macroglobln_a2"/>
</dbReference>
<accession>A0AAE0Y5E0</accession>
<dbReference type="AlphaFoldDB" id="A0AAE0Y5E0"/>
<gene>
    <name evidence="2" type="ORF">RRG08_030743</name>
</gene>
<proteinExistence type="predicted"/>
<sequence>MEKSINVKKSLSPPGTSWESVTTWNFIGVCHHLELHGSLSSHHGLIRLNVQKPLFADVRLPYKVPSNQLVLFKVPVYSYQLYPIEIQEVVFGGGGVHFFNTVVLSFNDRVAFSATVPTNGSFTGDLNVSG</sequence>
<keyword evidence="3" id="KW-1185">Reference proteome</keyword>
<reference evidence="2" key="1">
    <citation type="journal article" date="2023" name="G3 (Bethesda)">
        <title>A reference genome for the long-term kleptoplast-retaining sea slug Elysia crispata morphotype clarki.</title>
        <authorList>
            <person name="Eastman K.E."/>
            <person name="Pendleton A.L."/>
            <person name="Shaikh M.A."/>
            <person name="Suttiyut T."/>
            <person name="Ogas R."/>
            <person name="Tomko P."/>
            <person name="Gavelis G."/>
            <person name="Widhalm J.R."/>
            <person name="Wisecaver J.H."/>
        </authorList>
    </citation>
    <scope>NUCLEOTIDE SEQUENCE</scope>
    <source>
        <strain evidence="2">ECLA1</strain>
    </source>
</reference>
<dbReference type="GO" id="GO:0004866">
    <property type="term" value="F:endopeptidase inhibitor activity"/>
    <property type="evidence" value="ECO:0007669"/>
    <property type="project" value="InterPro"/>
</dbReference>
<evidence type="ECO:0000259" key="1">
    <source>
        <dbReference type="Pfam" id="PF00207"/>
    </source>
</evidence>
<protein>
    <recommendedName>
        <fullName evidence="1">Alpha-2-macroglobulin domain-containing protein</fullName>
    </recommendedName>
</protein>
<feature type="domain" description="Alpha-2-macroglobulin" evidence="1">
    <location>
        <begin position="19"/>
        <end position="85"/>
    </location>
</feature>
<dbReference type="Proteomes" id="UP001283361">
    <property type="component" value="Unassembled WGS sequence"/>
</dbReference>
<dbReference type="Pfam" id="PF00207">
    <property type="entry name" value="A2M"/>
    <property type="match status" value="1"/>
</dbReference>
<evidence type="ECO:0000313" key="2">
    <source>
        <dbReference type="EMBL" id="KAK3732546.1"/>
    </source>
</evidence>